<dbReference type="InterPro" id="IPR008427">
    <property type="entry name" value="Extracellular_membr_CFEM_dom"/>
</dbReference>
<dbReference type="EMBL" id="NJEU01000102">
    <property type="protein sequence ID" value="PHH81702.1"/>
    <property type="molecule type" value="Genomic_DNA"/>
</dbReference>
<name>A0A2C5ZPE6_9HYPO</name>
<comment type="similarity">
    <text evidence="3">Belongs to the RBT5 family.</text>
</comment>
<evidence type="ECO:0000256" key="3">
    <source>
        <dbReference type="ARBA" id="ARBA00010031"/>
    </source>
</evidence>
<evidence type="ECO:0000256" key="6">
    <source>
        <dbReference type="ARBA" id="ARBA00022729"/>
    </source>
</evidence>
<evidence type="ECO:0000256" key="10">
    <source>
        <dbReference type="SAM" id="SignalP"/>
    </source>
</evidence>
<feature type="domain" description="CFEM" evidence="11">
    <location>
        <begin position="61"/>
        <end position="127"/>
    </location>
</feature>
<keyword evidence="5" id="KW-0325">Glycoprotein</keyword>
<proteinExistence type="inferred from homology"/>
<keyword evidence="7" id="KW-1015">Disulfide bond</keyword>
<accession>A0A2C5ZPE6</accession>
<evidence type="ECO:0000256" key="7">
    <source>
        <dbReference type="ARBA" id="ARBA00023157"/>
    </source>
</evidence>
<keyword evidence="4" id="KW-0964">Secreted</keyword>
<evidence type="ECO:0000256" key="9">
    <source>
        <dbReference type="SAM" id="MobiDB-lite"/>
    </source>
</evidence>
<gene>
    <name evidence="12" type="ORF">CDD82_145</name>
</gene>
<evidence type="ECO:0000313" key="12">
    <source>
        <dbReference type="EMBL" id="PHH81702.1"/>
    </source>
</evidence>
<dbReference type="Proteomes" id="UP000224854">
    <property type="component" value="Unassembled WGS sequence"/>
</dbReference>
<keyword evidence="5" id="KW-0336">GPI-anchor</keyword>
<evidence type="ECO:0000256" key="1">
    <source>
        <dbReference type="ARBA" id="ARBA00004589"/>
    </source>
</evidence>
<evidence type="ECO:0000313" key="13">
    <source>
        <dbReference type="Proteomes" id="UP000224854"/>
    </source>
</evidence>
<dbReference type="GO" id="GO:0098552">
    <property type="term" value="C:side of membrane"/>
    <property type="evidence" value="ECO:0007669"/>
    <property type="project" value="UniProtKB-KW"/>
</dbReference>
<protein>
    <recommendedName>
        <fullName evidence="11">CFEM domain-containing protein</fullName>
    </recommendedName>
</protein>
<evidence type="ECO:0000259" key="11">
    <source>
        <dbReference type="SMART" id="SM00747"/>
    </source>
</evidence>
<dbReference type="Pfam" id="PF05730">
    <property type="entry name" value="CFEM"/>
    <property type="match status" value="1"/>
</dbReference>
<dbReference type="GO" id="GO:0005576">
    <property type="term" value="C:extracellular region"/>
    <property type="evidence" value="ECO:0007669"/>
    <property type="project" value="UniProtKB-SubCell"/>
</dbReference>
<feature type="signal peptide" evidence="10">
    <location>
        <begin position="1"/>
        <end position="18"/>
    </location>
</feature>
<keyword evidence="6 10" id="KW-0732">Signal</keyword>
<feature type="region of interest" description="Disordered" evidence="9">
    <location>
        <begin position="39"/>
        <end position="61"/>
    </location>
</feature>
<dbReference type="SMART" id="SM00747">
    <property type="entry name" value="CFEM"/>
    <property type="match status" value="1"/>
</dbReference>
<reference evidence="12 13" key="1">
    <citation type="submission" date="2017-06" db="EMBL/GenBank/DDBJ databases">
        <title>Ant-infecting Ophiocordyceps genomes reveal a high diversity of potential behavioral manipulation genes and a possible major role for enterotoxins.</title>
        <authorList>
            <person name="De Bekker C."/>
            <person name="Evans H.C."/>
            <person name="Brachmann A."/>
            <person name="Hughes D.P."/>
        </authorList>
    </citation>
    <scope>NUCLEOTIDE SEQUENCE [LARGE SCALE GENOMIC DNA]</scope>
    <source>
        <strain evidence="12 13">1348a</strain>
    </source>
</reference>
<feature type="chain" id="PRO_5012157476" description="CFEM domain-containing protein" evidence="10">
    <location>
        <begin position="19"/>
        <end position="167"/>
    </location>
</feature>
<evidence type="ECO:0000256" key="5">
    <source>
        <dbReference type="ARBA" id="ARBA00022622"/>
    </source>
</evidence>
<dbReference type="OrthoDB" id="3767534at2759"/>
<sequence length="167" mass="19151">MKWLGLVFLVAMTTIVSALSIPSPPAIWTYGPNKNFTREWRKHPGSSKRPNPPTEKTRTPDFSEIDPAAFECLTMAIRYHTNCRITDIKCACDNAQTLRKTAKKCILEKCGFIKALRVASQLKKICKKEGVDWDEVEKEAKKRDKESKKAAKKLEKIREKMLIREIV</sequence>
<comment type="subcellular location">
    <subcellularLocation>
        <location evidence="1">Membrane</location>
        <topology evidence="1">Lipid-anchor</topology>
        <topology evidence="1">GPI-anchor</topology>
    </subcellularLocation>
    <subcellularLocation>
        <location evidence="2">Secreted</location>
    </subcellularLocation>
</comment>
<evidence type="ECO:0000256" key="8">
    <source>
        <dbReference type="ARBA" id="ARBA00023288"/>
    </source>
</evidence>
<keyword evidence="5" id="KW-0472">Membrane</keyword>
<evidence type="ECO:0000256" key="2">
    <source>
        <dbReference type="ARBA" id="ARBA00004613"/>
    </source>
</evidence>
<keyword evidence="8" id="KW-0449">Lipoprotein</keyword>
<keyword evidence="13" id="KW-1185">Reference proteome</keyword>
<evidence type="ECO:0000256" key="4">
    <source>
        <dbReference type="ARBA" id="ARBA00022525"/>
    </source>
</evidence>
<comment type="caution">
    <text evidence="12">The sequence shown here is derived from an EMBL/GenBank/DDBJ whole genome shotgun (WGS) entry which is preliminary data.</text>
</comment>
<organism evidence="12 13">
    <name type="scientific">Ophiocordyceps australis</name>
    <dbReference type="NCBI Taxonomy" id="1399860"/>
    <lineage>
        <taxon>Eukaryota</taxon>
        <taxon>Fungi</taxon>
        <taxon>Dikarya</taxon>
        <taxon>Ascomycota</taxon>
        <taxon>Pezizomycotina</taxon>
        <taxon>Sordariomycetes</taxon>
        <taxon>Hypocreomycetidae</taxon>
        <taxon>Hypocreales</taxon>
        <taxon>Ophiocordycipitaceae</taxon>
        <taxon>Ophiocordyceps</taxon>
    </lineage>
</organism>
<dbReference type="AlphaFoldDB" id="A0A2C5ZPE6"/>